<protein>
    <submittedName>
        <fullName evidence="6">Virginiamycin A acetyltransferase Vat</fullName>
        <ecNumber evidence="6">2.3.1.28</ecNumber>
    </submittedName>
</protein>
<evidence type="ECO:0000256" key="5">
    <source>
        <dbReference type="ARBA" id="ARBA00023315"/>
    </source>
</evidence>
<organism evidence="6 7">
    <name type="scientific">Sinorhizobium americanum</name>
    <dbReference type="NCBI Taxonomy" id="194963"/>
    <lineage>
        <taxon>Bacteria</taxon>
        <taxon>Pseudomonadati</taxon>
        <taxon>Pseudomonadota</taxon>
        <taxon>Alphaproteobacteria</taxon>
        <taxon>Hyphomicrobiales</taxon>
        <taxon>Rhizobiaceae</taxon>
        <taxon>Sinorhizobium/Ensifer group</taxon>
        <taxon>Sinorhizobium</taxon>
    </lineage>
</organism>
<evidence type="ECO:0000256" key="2">
    <source>
        <dbReference type="ARBA" id="ARBA00022679"/>
    </source>
</evidence>
<dbReference type="SUPFAM" id="SSF51161">
    <property type="entry name" value="Trimeric LpxA-like enzymes"/>
    <property type="match status" value="1"/>
</dbReference>
<sequence length="216" mass="23470">MMPRDALPDPGAKFPVAQFPRIGFLKNLVRSPLIEAGEYSYYDDPEGPECFEEKCVLYHYDFVGDRLVIGRFCALATGVHFIMNGANHALSGFSTFPFGVFPGAWREGFDPAAYATGHRGDTIVGNDVWLGIEATVLPGVTIGDGAIVAAKSVVTKDVPPYAIVAGNPARVVRMRFPPSTVERLQAVAWWNWPIDKVTRNIAAITGADIEALETAQ</sequence>
<gene>
    <name evidence="6" type="ORF">SAMCFNEI73_Ch1346</name>
</gene>
<keyword evidence="2 6" id="KW-0808">Transferase</keyword>
<dbReference type="STRING" id="194963.SAMCFNEI73_Ch1346"/>
<dbReference type="AlphaFoldDB" id="A0A1L3LKR6"/>
<dbReference type="Gene3D" id="2.160.10.10">
    <property type="entry name" value="Hexapeptide repeat proteins"/>
    <property type="match status" value="1"/>
</dbReference>
<dbReference type="PROSITE" id="PS00101">
    <property type="entry name" value="HEXAPEP_TRANSFERASES"/>
    <property type="match status" value="1"/>
</dbReference>
<dbReference type="PANTHER" id="PTHR43300">
    <property type="entry name" value="ACETYLTRANSFERASE"/>
    <property type="match status" value="1"/>
</dbReference>
<name>A0A1L3LKR6_9HYPH</name>
<dbReference type="KEGG" id="same:SAMCFNEI73_Ch1346"/>
<evidence type="ECO:0000313" key="7">
    <source>
        <dbReference type="Proteomes" id="UP000182306"/>
    </source>
</evidence>
<keyword evidence="7" id="KW-1185">Reference proteome</keyword>
<keyword evidence="3" id="KW-0677">Repeat</keyword>
<comment type="similarity">
    <text evidence="1">Belongs to the transferase hexapeptide repeat family.</text>
</comment>
<dbReference type="EC" id="2.3.1.28" evidence="6"/>
<reference evidence="6 7" key="1">
    <citation type="submission" date="2015-10" db="EMBL/GenBank/DDBJ databases">
        <title>Genomic differences between typical nodule nitrogen-fixing rhizobial strains and those coming from bean seeds.</title>
        <authorList>
            <person name="Peralta H."/>
            <person name="Aguilar-Vera A."/>
            <person name="Diaz R."/>
            <person name="Mora Y."/>
            <person name="Martinez-Batallar G."/>
            <person name="Salazar E."/>
            <person name="Vargas-Lagunas C."/>
            <person name="Encarnacion S."/>
            <person name="Girard L."/>
            <person name="Mora J."/>
        </authorList>
    </citation>
    <scope>NUCLEOTIDE SEQUENCE [LARGE SCALE GENOMIC DNA]</scope>
    <source>
        <strain evidence="6 7">CFNEI 73</strain>
    </source>
</reference>
<dbReference type="InterPro" id="IPR001451">
    <property type="entry name" value="Hexapep"/>
</dbReference>
<accession>A0A1L3LKR6</accession>
<dbReference type="GO" id="GO:0008811">
    <property type="term" value="F:chloramphenicol O-acetyltransferase activity"/>
    <property type="evidence" value="ECO:0007669"/>
    <property type="project" value="UniProtKB-EC"/>
</dbReference>
<keyword evidence="4" id="KW-0046">Antibiotic resistance</keyword>
<keyword evidence="5 6" id="KW-0012">Acyltransferase</keyword>
<dbReference type="FunFam" id="2.160.10.10:FF:000037">
    <property type="entry name" value="Streptogramin A acetyltransferase"/>
    <property type="match status" value="1"/>
</dbReference>
<dbReference type="InterPro" id="IPR011004">
    <property type="entry name" value="Trimer_LpxA-like_sf"/>
</dbReference>
<dbReference type="EMBL" id="CP013107">
    <property type="protein sequence ID" value="APG90655.1"/>
    <property type="molecule type" value="Genomic_DNA"/>
</dbReference>
<proteinExistence type="inferred from homology"/>
<dbReference type="RefSeq" id="WP_064252199.1">
    <property type="nucleotide sequence ID" value="NZ_CP013107.1"/>
</dbReference>
<evidence type="ECO:0000313" key="6">
    <source>
        <dbReference type="EMBL" id="APG90655.1"/>
    </source>
</evidence>
<dbReference type="InterPro" id="IPR018357">
    <property type="entry name" value="Hexapep_transf_CS"/>
</dbReference>
<dbReference type="CDD" id="cd03349">
    <property type="entry name" value="LbH_XAT"/>
    <property type="match status" value="1"/>
</dbReference>
<dbReference type="Pfam" id="PF00132">
    <property type="entry name" value="Hexapep"/>
    <property type="match status" value="1"/>
</dbReference>
<dbReference type="InterPro" id="IPR050179">
    <property type="entry name" value="Trans_hexapeptide_repeat"/>
</dbReference>
<evidence type="ECO:0000256" key="3">
    <source>
        <dbReference type="ARBA" id="ARBA00022737"/>
    </source>
</evidence>
<dbReference type="Proteomes" id="UP000182306">
    <property type="component" value="Chromosome"/>
</dbReference>
<evidence type="ECO:0000256" key="4">
    <source>
        <dbReference type="ARBA" id="ARBA00023251"/>
    </source>
</evidence>
<evidence type="ECO:0000256" key="1">
    <source>
        <dbReference type="ARBA" id="ARBA00007274"/>
    </source>
</evidence>
<dbReference type="PANTHER" id="PTHR43300:SF11">
    <property type="entry name" value="ACETYLTRANSFERASE RV3034C-RELATED"/>
    <property type="match status" value="1"/>
</dbReference>
<dbReference type="GO" id="GO:0046677">
    <property type="term" value="P:response to antibiotic"/>
    <property type="evidence" value="ECO:0007669"/>
    <property type="project" value="UniProtKB-KW"/>
</dbReference>